<dbReference type="InterPro" id="IPR036526">
    <property type="entry name" value="C-N_Hydrolase_sf"/>
</dbReference>
<dbReference type="PANTHER" id="PTHR23088:SF27">
    <property type="entry name" value="DEAMINATED GLUTATHIONE AMIDASE"/>
    <property type="match status" value="1"/>
</dbReference>
<dbReference type="SUPFAM" id="SSF56317">
    <property type="entry name" value="Carbon-nitrogen hydrolase"/>
    <property type="match status" value="1"/>
</dbReference>
<dbReference type="Pfam" id="PF00795">
    <property type="entry name" value="CN_hydrolase"/>
    <property type="match status" value="1"/>
</dbReference>
<dbReference type="GO" id="GO:0016787">
    <property type="term" value="F:hydrolase activity"/>
    <property type="evidence" value="ECO:0007669"/>
    <property type="project" value="UniProtKB-KW"/>
</dbReference>
<evidence type="ECO:0000256" key="1">
    <source>
        <dbReference type="ARBA" id="ARBA00010613"/>
    </source>
</evidence>
<proteinExistence type="inferred from homology"/>
<dbReference type="PROSITE" id="PS50263">
    <property type="entry name" value="CN_HYDROLASE"/>
    <property type="match status" value="1"/>
</dbReference>
<dbReference type="InterPro" id="IPR001110">
    <property type="entry name" value="UPF0012_CS"/>
</dbReference>
<feature type="domain" description="CN hydrolase" evidence="2">
    <location>
        <begin position="1"/>
        <end position="234"/>
    </location>
</feature>
<protein>
    <submittedName>
        <fullName evidence="3">Carbon-nitrogen hydrolase</fullName>
    </submittedName>
</protein>
<dbReference type="Proteomes" id="UP000240243">
    <property type="component" value="Unassembled WGS sequence"/>
</dbReference>
<comment type="caution">
    <text evidence="3">The sequence shown here is derived from an EMBL/GenBank/DDBJ whole genome shotgun (WGS) entry which is preliminary data.</text>
</comment>
<accession>A0A2P7R2F5</accession>
<dbReference type="RefSeq" id="WP_106730284.1">
    <property type="nucleotide sequence ID" value="NZ_PXYG01000006.1"/>
</dbReference>
<evidence type="ECO:0000259" key="2">
    <source>
        <dbReference type="PROSITE" id="PS50263"/>
    </source>
</evidence>
<gene>
    <name evidence="3" type="ORF">C7H85_13830</name>
</gene>
<dbReference type="CDD" id="cd07576">
    <property type="entry name" value="R-amidase_like"/>
    <property type="match status" value="1"/>
</dbReference>
<dbReference type="PANTHER" id="PTHR23088">
    <property type="entry name" value="NITRILASE-RELATED"/>
    <property type="match status" value="1"/>
</dbReference>
<comment type="similarity">
    <text evidence="1">Belongs to the carbon-nitrogen hydrolase superfamily. NIT1/NIT2 family.</text>
</comment>
<dbReference type="AlphaFoldDB" id="A0A2P7R2F5"/>
<dbReference type="PROSITE" id="PS01227">
    <property type="entry name" value="UPF0012"/>
    <property type="match status" value="1"/>
</dbReference>
<keyword evidence="4" id="KW-1185">Reference proteome</keyword>
<dbReference type="Gene3D" id="3.60.110.10">
    <property type="entry name" value="Carbon-nitrogen hydrolase"/>
    <property type="match status" value="1"/>
</dbReference>
<dbReference type="OrthoDB" id="9803803at2"/>
<evidence type="ECO:0000313" key="4">
    <source>
        <dbReference type="Proteomes" id="UP000240243"/>
    </source>
</evidence>
<evidence type="ECO:0000313" key="3">
    <source>
        <dbReference type="EMBL" id="PSJ44400.1"/>
    </source>
</evidence>
<dbReference type="InterPro" id="IPR044083">
    <property type="entry name" value="RamA-like"/>
</dbReference>
<name>A0A2P7R2F5_9GAMM</name>
<keyword evidence="3" id="KW-0378">Hydrolase</keyword>
<dbReference type="EMBL" id="PXYG01000006">
    <property type="protein sequence ID" value="PSJ44400.1"/>
    <property type="molecule type" value="Genomic_DNA"/>
</dbReference>
<reference evidence="3 4" key="1">
    <citation type="submission" date="2018-03" db="EMBL/GenBank/DDBJ databases">
        <title>The draft genome of Zobellella sp. 59N8.</title>
        <authorList>
            <person name="Liu L."/>
            <person name="Li L."/>
            <person name="Zhang X."/>
            <person name="Liang L."/>
            <person name="Wang T."/>
        </authorList>
    </citation>
    <scope>NUCLEOTIDE SEQUENCE [LARGE SCALE GENOMIC DNA]</scope>
    <source>
        <strain evidence="3 4">59N8</strain>
    </source>
</reference>
<organism evidence="3 4">
    <name type="scientific">Zobellella endophytica</name>
    <dbReference type="NCBI Taxonomy" id="2116700"/>
    <lineage>
        <taxon>Bacteria</taxon>
        <taxon>Pseudomonadati</taxon>
        <taxon>Pseudomonadota</taxon>
        <taxon>Gammaproteobacteria</taxon>
        <taxon>Aeromonadales</taxon>
        <taxon>Aeromonadaceae</taxon>
        <taxon>Zobellella</taxon>
    </lineage>
</organism>
<dbReference type="InterPro" id="IPR003010">
    <property type="entry name" value="C-N_Hydrolase"/>
</dbReference>
<sequence length="271" mass="30345">MQIELAQLASREGDVEHNLAQALTWIDSRDPATRLVIFPETHLTGFAEPGHVEDRALAIAGPELTTLIDVSRRKDMAIAIGLLERDRDRVFNTTVLITPEEGVALRYRKTHLWPDERDLVCPGDRLVSGVWRGRRIGLLICYDIEFPETARALAAMGTDLILVTNGNMDPYGRVHRQAALARAQDNQVFIAMTNRAGSGAGLTFAGESAVMDPHGELVAELGRDQGSAPVWLDFTRLDRARRDYHYLADRRLQLAGRAEDAPDGRRYWFFD</sequence>